<dbReference type="SUPFAM" id="SSF50044">
    <property type="entry name" value="SH3-domain"/>
    <property type="match status" value="3"/>
</dbReference>
<dbReference type="OrthoDB" id="73680at2759"/>
<dbReference type="Proteomes" id="UP000663829">
    <property type="component" value="Unassembled WGS sequence"/>
</dbReference>
<feature type="domain" description="SH3" evidence="4">
    <location>
        <begin position="96"/>
        <end position="155"/>
    </location>
</feature>
<reference evidence="5" key="1">
    <citation type="submission" date="2021-02" db="EMBL/GenBank/DDBJ databases">
        <authorList>
            <person name="Nowell W R."/>
        </authorList>
    </citation>
    <scope>NUCLEOTIDE SEQUENCE</scope>
</reference>
<dbReference type="InterPro" id="IPR050384">
    <property type="entry name" value="Endophilin_SH3RF"/>
</dbReference>
<gene>
    <name evidence="5" type="ORF">GPM918_LOCUS2607</name>
    <name evidence="6" type="ORF">SRO942_LOCUS2607</name>
</gene>
<dbReference type="InterPro" id="IPR036028">
    <property type="entry name" value="SH3-like_dom_sf"/>
</dbReference>
<evidence type="ECO:0000256" key="3">
    <source>
        <dbReference type="SAM" id="MobiDB-lite"/>
    </source>
</evidence>
<dbReference type="PRINTS" id="PR00499">
    <property type="entry name" value="P67PHOX"/>
</dbReference>
<comment type="caution">
    <text evidence="5">The sequence shown here is derived from an EMBL/GenBank/DDBJ whole genome shotgun (WGS) entry which is preliminary data.</text>
</comment>
<dbReference type="Pfam" id="PF00018">
    <property type="entry name" value="SH3_1"/>
    <property type="match status" value="2"/>
</dbReference>
<feature type="region of interest" description="Disordered" evidence="3">
    <location>
        <begin position="45"/>
        <end position="87"/>
    </location>
</feature>
<feature type="compositionally biased region" description="Polar residues" evidence="3">
    <location>
        <begin position="67"/>
        <end position="87"/>
    </location>
</feature>
<sequence>MSFISRIQMASWTTWRRSKSLPFSNHHKSIDNDTKTTNHQIWNSNQDIEFGTKSKPSTPKSFADPIASTTASKNSRLSDGTSNNENLRTLTDRTNSYIHKALALHSFHAQSNRELPFKKGDIIPVTRRINDDWLEGEFDGNLGIFPSNHVELYPYGEDDNRMKPSSQIINLEGEALVKYDFIPQNTFELKLRKGERVVLIRRLDANWYEGRLNNIEGIFPSAYVETLKEPIDVLGIGLFSSLILKLYALPYTNDSKPPRSAIRQQQQQPTLQQSSVEKIHLPSAQRNYRKCQVLYDYTPQHPDELEIHVGDIVSIVEMCDDGWYVGTIEKDGKTLQFGTFPGNYVKPMK</sequence>
<keyword evidence="1 2" id="KW-0728">SH3 domain</keyword>
<dbReference type="PANTHER" id="PTHR14167:SF116">
    <property type="entry name" value="CAP, ISOFORM AC"/>
    <property type="match status" value="1"/>
</dbReference>
<proteinExistence type="predicted"/>
<name>A0A813RK94_9BILA</name>
<keyword evidence="7" id="KW-1185">Reference proteome</keyword>
<dbReference type="EMBL" id="CAJOBC010000294">
    <property type="protein sequence ID" value="CAF3567134.1"/>
    <property type="molecule type" value="Genomic_DNA"/>
</dbReference>
<evidence type="ECO:0000256" key="1">
    <source>
        <dbReference type="ARBA" id="ARBA00022443"/>
    </source>
</evidence>
<dbReference type="AlphaFoldDB" id="A0A813RK94"/>
<dbReference type="PANTHER" id="PTHR14167">
    <property type="entry name" value="SH3 DOMAIN-CONTAINING"/>
    <property type="match status" value="1"/>
</dbReference>
<feature type="domain" description="SH3" evidence="4">
    <location>
        <begin position="286"/>
        <end position="349"/>
    </location>
</feature>
<protein>
    <recommendedName>
        <fullName evidence="4">SH3 domain-containing protein</fullName>
    </recommendedName>
</protein>
<dbReference type="PRINTS" id="PR00452">
    <property type="entry name" value="SH3DOMAIN"/>
</dbReference>
<feature type="domain" description="SH3" evidence="4">
    <location>
        <begin position="170"/>
        <end position="229"/>
    </location>
</feature>
<dbReference type="Proteomes" id="UP000681722">
    <property type="component" value="Unassembled WGS sequence"/>
</dbReference>
<evidence type="ECO:0000256" key="2">
    <source>
        <dbReference type="PROSITE-ProRule" id="PRU00192"/>
    </source>
</evidence>
<organism evidence="5 7">
    <name type="scientific">Didymodactylos carnosus</name>
    <dbReference type="NCBI Taxonomy" id="1234261"/>
    <lineage>
        <taxon>Eukaryota</taxon>
        <taxon>Metazoa</taxon>
        <taxon>Spiralia</taxon>
        <taxon>Gnathifera</taxon>
        <taxon>Rotifera</taxon>
        <taxon>Eurotatoria</taxon>
        <taxon>Bdelloidea</taxon>
        <taxon>Philodinida</taxon>
        <taxon>Philodinidae</taxon>
        <taxon>Didymodactylos</taxon>
    </lineage>
</organism>
<dbReference type="PROSITE" id="PS50002">
    <property type="entry name" value="SH3"/>
    <property type="match status" value="3"/>
</dbReference>
<dbReference type="InterPro" id="IPR001452">
    <property type="entry name" value="SH3_domain"/>
</dbReference>
<dbReference type="EMBL" id="CAJNOQ010000294">
    <property type="protein sequence ID" value="CAF0783602.1"/>
    <property type="molecule type" value="Genomic_DNA"/>
</dbReference>
<accession>A0A813RK94</accession>
<dbReference type="SMART" id="SM00326">
    <property type="entry name" value="SH3"/>
    <property type="match status" value="3"/>
</dbReference>
<evidence type="ECO:0000259" key="4">
    <source>
        <dbReference type="PROSITE" id="PS50002"/>
    </source>
</evidence>
<evidence type="ECO:0000313" key="6">
    <source>
        <dbReference type="EMBL" id="CAF3567134.1"/>
    </source>
</evidence>
<evidence type="ECO:0000313" key="7">
    <source>
        <dbReference type="Proteomes" id="UP000663829"/>
    </source>
</evidence>
<evidence type="ECO:0000313" key="5">
    <source>
        <dbReference type="EMBL" id="CAF0783602.1"/>
    </source>
</evidence>
<dbReference type="Gene3D" id="2.30.30.40">
    <property type="entry name" value="SH3 Domains"/>
    <property type="match status" value="3"/>
</dbReference>
<dbReference type="Pfam" id="PF14604">
    <property type="entry name" value="SH3_9"/>
    <property type="match status" value="1"/>
</dbReference>